<gene>
    <name evidence="2" type="ORF">PAUS00366_LOCUS20379</name>
</gene>
<dbReference type="InterPro" id="IPR011050">
    <property type="entry name" value="Pectin_lyase_fold/virulence"/>
</dbReference>
<evidence type="ECO:0008006" key="3">
    <source>
        <dbReference type="Google" id="ProtNLM"/>
    </source>
</evidence>
<sequence length="1051" mass="117717">MGYSSFYYVRDCMNHREKRWLALAILFMVPDISMSKFHDASQFYHPDDVTARAISTSAQKKNIDTYELDCRMRIFALEFAKEIIDSGNSNSNSNSNNNKHTEDRNADILQTTKDALELSRICQGQVRDQKEKQQNPIGPKVEFAESKATIGTLPATNTNTEYDGYRQQNKIGRVRRSSVSGTTSTIKEENDGDDYNGDDGNMDADWSNCELCNSNEVTCIFVSTAHSTIDSSDENYKENGSMSRPWISIHQALHHARSLKKRYHWENRKSDINGIDDAHSRPKTMLLLREGVHYLQGESLRFSEIDNGLTIRGYPGEEVWISGGVSLKDAVFQPAIKEDHQLHNVDGVYFADLTDILKGYEIPKIPSLFTSTRRYVRARYPDADPEVDRDSIRSDKVLEWTMPSPGTPPTFTLFDFAKNPPQGVPFKNDSTMDGYNQYASGHGGACSKIWGDEADSYWCSNASQGGWAEVDRECAVSGKMQLPVGMTYNRSDDLVGPIKDASSLEGGFVFAWHSQSWAMHMFEIVTHSQANGTMTFAKGGGKQGGRNWCRCDQCTYAGAWCGQHQEPPRNDDRRLIGGDWMIENVKDFLNQPGEYFFDKSTSHIYVKPNSTDDLRDLTLGMLTELIDLRNATSIQIEGLSFRDQAATYMEEGWSAPSGGDWSLRRGGAIFIENSSNVTIRGCHFFRLDGTAIFLSRKTRHVCITRNHFEWLGENAVATWGDTVGYDATSGDFPMYTLIEHNVMRELGIYQKQSSAVGLSKAALTTIRKNIMFNMARAAINFNDMVGGGDVVEGNLIFNTCRESGDHGPINSWDRQAYLTTLKDGTTASFDPLPRTIHHNLIFANYGASQGVDNDDGSSWFHIHHNVFYQADGFKMDYGGHDSIYEYNMAMSLSYRGGPCFNMGSFKQGHGDILRGNRCLLGLGKVEIIKKTDTIYETMRLEALCKKYGCTRSSDEPPFVGRLWGGCEDSHVTLESNEYYTPDGIAMVGCNGNNFYKLRDVESKFGLEVNSTVALLPDVDTILAWARSTLMTTKAVHHNTPANKTSNSTSLS</sequence>
<dbReference type="SUPFAM" id="SSF51126">
    <property type="entry name" value="Pectin lyase-like"/>
    <property type="match status" value="1"/>
</dbReference>
<dbReference type="AlphaFoldDB" id="A0A7S4AUT6"/>
<proteinExistence type="predicted"/>
<accession>A0A7S4AUT6</accession>
<organism evidence="2">
    <name type="scientific">Pseudo-nitzschia australis</name>
    <dbReference type="NCBI Taxonomy" id="44445"/>
    <lineage>
        <taxon>Eukaryota</taxon>
        <taxon>Sar</taxon>
        <taxon>Stramenopiles</taxon>
        <taxon>Ochrophyta</taxon>
        <taxon>Bacillariophyta</taxon>
        <taxon>Bacillariophyceae</taxon>
        <taxon>Bacillariophycidae</taxon>
        <taxon>Bacillariales</taxon>
        <taxon>Bacillariaceae</taxon>
        <taxon>Pseudo-nitzschia</taxon>
    </lineage>
</organism>
<protein>
    <recommendedName>
        <fullName evidence="3">Right handed beta helix domain-containing protein</fullName>
    </recommendedName>
</protein>
<evidence type="ECO:0000313" key="2">
    <source>
        <dbReference type="EMBL" id="CAE0727596.1"/>
    </source>
</evidence>
<dbReference type="PANTHER" id="PTHR36453">
    <property type="entry name" value="SECRETED PROTEIN-RELATED"/>
    <property type="match status" value="1"/>
</dbReference>
<dbReference type="Gene3D" id="2.160.20.10">
    <property type="entry name" value="Single-stranded right-handed beta-helix, Pectin lyase-like"/>
    <property type="match status" value="1"/>
</dbReference>
<dbReference type="InterPro" id="IPR012334">
    <property type="entry name" value="Pectin_lyas_fold"/>
</dbReference>
<feature type="compositionally biased region" description="Acidic residues" evidence="1">
    <location>
        <begin position="190"/>
        <end position="199"/>
    </location>
</feature>
<feature type="region of interest" description="Disordered" evidence="1">
    <location>
        <begin position="142"/>
        <end position="199"/>
    </location>
</feature>
<evidence type="ECO:0000256" key="1">
    <source>
        <dbReference type="SAM" id="MobiDB-lite"/>
    </source>
</evidence>
<name>A0A7S4AUT6_9STRA</name>
<reference evidence="2" key="1">
    <citation type="submission" date="2021-01" db="EMBL/GenBank/DDBJ databases">
        <authorList>
            <person name="Corre E."/>
            <person name="Pelletier E."/>
            <person name="Niang G."/>
            <person name="Scheremetjew M."/>
            <person name="Finn R."/>
            <person name="Kale V."/>
            <person name="Holt S."/>
            <person name="Cochrane G."/>
            <person name="Meng A."/>
            <person name="Brown T."/>
            <person name="Cohen L."/>
        </authorList>
    </citation>
    <scope>NUCLEOTIDE SEQUENCE</scope>
    <source>
        <strain evidence="2">10249 10 AB</strain>
    </source>
</reference>
<dbReference type="EMBL" id="HBIX01030639">
    <property type="protein sequence ID" value="CAE0727596.1"/>
    <property type="molecule type" value="Transcribed_RNA"/>
</dbReference>
<feature type="compositionally biased region" description="Polar residues" evidence="1">
    <location>
        <begin position="154"/>
        <end position="170"/>
    </location>
</feature>
<dbReference type="PANTHER" id="PTHR36453:SF1">
    <property type="entry name" value="RIGHT HANDED BETA HELIX DOMAIN-CONTAINING PROTEIN"/>
    <property type="match status" value="1"/>
</dbReference>